<organism evidence="2 3">
    <name type="scientific">Arachis hypogaea</name>
    <name type="common">Peanut</name>
    <dbReference type="NCBI Taxonomy" id="3818"/>
    <lineage>
        <taxon>Eukaryota</taxon>
        <taxon>Viridiplantae</taxon>
        <taxon>Streptophyta</taxon>
        <taxon>Embryophyta</taxon>
        <taxon>Tracheophyta</taxon>
        <taxon>Spermatophyta</taxon>
        <taxon>Magnoliopsida</taxon>
        <taxon>eudicotyledons</taxon>
        <taxon>Gunneridae</taxon>
        <taxon>Pentapetalae</taxon>
        <taxon>rosids</taxon>
        <taxon>fabids</taxon>
        <taxon>Fabales</taxon>
        <taxon>Fabaceae</taxon>
        <taxon>Papilionoideae</taxon>
        <taxon>50 kb inversion clade</taxon>
        <taxon>dalbergioids sensu lato</taxon>
        <taxon>Dalbergieae</taxon>
        <taxon>Pterocarpus clade</taxon>
        <taxon>Arachis</taxon>
    </lineage>
</organism>
<accession>A0A445D8S4</accession>
<dbReference type="Proteomes" id="UP000289738">
    <property type="component" value="Chromosome A05"/>
</dbReference>
<reference evidence="2 3" key="1">
    <citation type="submission" date="2019-01" db="EMBL/GenBank/DDBJ databases">
        <title>Sequencing of cultivated peanut Arachis hypogaea provides insights into genome evolution and oil improvement.</title>
        <authorList>
            <person name="Chen X."/>
        </authorList>
    </citation>
    <scope>NUCLEOTIDE SEQUENCE [LARGE SCALE GENOMIC DNA]</scope>
    <source>
        <strain evidence="3">cv. Fuhuasheng</strain>
        <tissue evidence="2">Leaves</tissue>
    </source>
</reference>
<keyword evidence="3" id="KW-1185">Reference proteome</keyword>
<name>A0A445D8S4_ARAHY</name>
<comment type="caution">
    <text evidence="2">The sequence shown here is derived from an EMBL/GenBank/DDBJ whole genome shotgun (WGS) entry which is preliminary data.</text>
</comment>
<dbReference type="AlphaFoldDB" id="A0A445D8S4"/>
<gene>
    <name evidence="2" type="ORF">Ahy_A05g025465</name>
</gene>
<evidence type="ECO:0000256" key="1">
    <source>
        <dbReference type="SAM" id="MobiDB-lite"/>
    </source>
</evidence>
<sequence length="166" mass="19156">MNAGASGVGVVWSPWSSASSFWSSWNSGFLALCHSLEKFRSEEEELAQQSFFFYCLKEQVQKQRVAVKAKRLEFYMCLVKRLAFIGFLSCILSLEKIGNRAERFRIKSDIYLYSSTDIEWSEQNVKLNDVEHKLKDQGRQLKVQQKRIEDEFGTGSSDDDNDNISD</sequence>
<evidence type="ECO:0000313" key="3">
    <source>
        <dbReference type="Proteomes" id="UP000289738"/>
    </source>
</evidence>
<feature type="compositionally biased region" description="Acidic residues" evidence="1">
    <location>
        <begin position="157"/>
        <end position="166"/>
    </location>
</feature>
<evidence type="ECO:0000313" key="2">
    <source>
        <dbReference type="EMBL" id="RYR59569.1"/>
    </source>
</evidence>
<dbReference type="EMBL" id="SDMP01000005">
    <property type="protein sequence ID" value="RYR59569.1"/>
    <property type="molecule type" value="Genomic_DNA"/>
</dbReference>
<protein>
    <submittedName>
        <fullName evidence="2">Uncharacterized protein</fullName>
    </submittedName>
</protein>
<feature type="region of interest" description="Disordered" evidence="1">
    <location>
        <begin position="147"/>
        <end position="166"/>
    </location>
</feature>
<proteinExistence type="predicted"/>